<dbReference type="PANTHER" id="PTHR10638">
    <property type="entry name" value="COPPER AMINE OXIDASE"/>
    <property type="match status" value="1"/>
</dbReference>
<feature type="active site" description="Proton acceptor" evidence="12">
    <location>
        <position position="314"/>
    </location>
</feature>
<evidence type="ECO:0000256" key="10">
    <source>
        <dbReference type="ARBA" id="ARBA00023211"/>
    </source>
</evidence>
<evidence type="ECO:0000256" key="9">
    <source>
        <dbReference type="ARBA" id="ARBA00023008"/>
    </source>
</evidence>
<evidence type="ECO:0000256" key="13">
    <source>
        <dbReference type="PIRSR" id="PIRSR600269-51"/>
    </source>
</evidence>
<comment type="catalytic activity">
    <reaction evidence="11">
        <text>a primary methyl amine + O2 + H2O = an aldehyde + H2O2 + NH4(+)</text>
        <dbReference type="Rhea" id="RHEA:16153"/>
        <dbReference type="ChEBI" id="CHEBI:15377"/>
        <dbReference type="ChEBI" id="CHEBI:15379"/>
        <dbReference type="ChEBI" id="CHEBI:16240"/>
        <dbReference type="ChEBI" id="CHEBI:17478"/>
        <dbReference type="ChEBI" id="CHEBI:28938"/>
        <dbReference type="ChEBI" id="CHEBI:228804"/>
        <dbReference type="EC" id="1.4.3.21"/>
    </reaction>
</comment>
<comment type="PTM">
    <text evidence="13 14">Topaquinone (TPQ) is generated by copper-dependent autoxidation of a specific tyrosyl residue.</text>
</comment>
<dbReference type="InterPro" id="IPR049948">
    <property type="entry name" value="Cu_Am_ox_TPQ-bd"/>
</dbReference>
<feature type="domain" description="AGAO-like N2" evidence="18">
    <location>
        <begin position="32"/>
        <end position="97"/>
    </location>
</feature>
<reference evidence="19 20" key="1">
    <citation type="submission" date="2020-06" db="EMBL/GenBank/DDBJ databases">
        <authorList>
            <person name="Jo H."/>
        </authorList>
    </citation>
    <scope>NUCLEOTIDE SEQUENCE [LARGE SCALE GENOMIC DNA]</scope>
    <source>
        <strain evidence="19 20">I46</strain>
    </source>
</reference>
<feature type="compositionally biased region" description="Low complexity" evidence="15">
    <location>
        <begin position="651"/>
        <end position="662"/>
    </location>
</feature>
<gene>
    <name evidence="19" type="ORF">HW566_07495</name>
</gene>
<protein>
    <recommendedName>
        <fullName evidence="14">Amine oxidase</fullName>
        <ecNumber evidence="14">1.4.3.-</ecNumber>
    </recommendedName>
</protein>
<keyword evidence="6 14" id="KW-0479">Metal-binding</keyword>
<dbReference type="GO" id="GO:0048038">
    <property type="term" value="F:quinone binding"/>
    <property type="evidence" value="ECO:0007669"/>
    <property type="project" value="InterPro"/>
</dbReference>
<evidence type="ECO:0000313" key="19">
    <source>
        <dbReference type="EMBL" id="QLD13260.1"/>
    </source>
</evidence>
<dbReference type="PANTHER" id="PTHR10638:SF86">
    <property type="entry name" value="COPPER AMINE OXIDASE 1-RELATED"/>
    <property type="match status" value="1"/>
</dbReference>
<dbReference type="InterPro" id="IPR000269">
    <property type="entry name" value="Cu_amine_oxidase"/>
</dbReference>
<dbReference type="NCBIfam" id="NF008559">
    <property type="entry name" value="PRK11504.1"/>
    <property type="match status" value="1"/>
</dbReference>
<feature type="region of interest" description="Disordered" evidence="15">
    <location>
        <begin position="651"/>
        <end position="682"/>
    </location>
</feature>
<evidence type="ECO:0000256" key="7">
    <source>
        <dbReference type="ARBA" id="ARBA00022772"/>
    </source>
</evidence>
<keyword evidence="10" id="KW-0464">Manganese</keyword>
<dbReference type="AlphaFoldDB" id="A0A7D5JEY2"/>
<organism evidence="19 20">
    <name type="scientific">Microbacterium oleivorans</name>
    <dbReference type="NCBI Taxonomy" id="273677"/>
    <lineage>
        <taxon>Bacteria</taxon>
        <taxon>Bacillati</taxon>
        <taxon>Actinomycetota</taxon>
        <taxon>Actinomycetes</taxon>
        <taxon>Micrococcales</taxon>
        <taxon>Microbacteriaceae</taxon>
        <taxon>Microbacterium</taxon>
    </lineage>
</organism>
<dbReference type="PROSITE" id="PS01165">
    <property type="entry name" value="COPPER_AMINE_OXID_2"/>
    <property type="match status" value="1"/>
</dbReference>
<evidence type="ECO:0000259" key="18">
    <source>
        <dbReference type="Pfam" id="PF21994"/>
    </source>
</evidence>
<dbReference type="Proteomes" id="UP000509638">
    <property type="component" value="Chromosome"/>
</dbReference>
<comment type="cofactor">
    <cofactor evidence="1">
        <name>Cu cation</name>
        <dbReference type="ChEBI" id="CHEBI:23378"/>
    </cofactor>
</comment>
<comment type="subunit">
    <text evidence="5">Homodimer.</text>
</comment>
<dbReference type="SUPFAM" id="SSF49998">
    <property type="entry name" value="Amine oxidase catalytic domain"/>
    <property type="match status" value="1"/>
</dbReference>
<feature type="domain" description="Copper amine oxidase N3-terminal" evidence="17">
    <location>
        <begin position="115"/>
        <end position="214"/>
    </location>
</feature>
<dbReference type="GO" id="GO:0005507">
    <property type="term" value="F:copper ion binding"/>
    <property type="evidence" value="ECO:0007669"/>
    <property type="project" value="InterPro"/>
</dbReference>
<dbReference type="InterPro" id="IPR036460">
    <property type="entry name" value="Cu_amine_oxidase_C_sf"/>
</dbReference>
<dbReference type="SUPFAM" id="SSF54416">
    <property type="entry name" value="Amine oxidase N-terminal region"/>
    <property type="match status" value="2"/>
</dbReference>
<sequence>MTCSCTTTSTHTQRSRRLGDESGAPFATLSERELQRAAQILRANGALDDGHRIAYIGLDEPDRREVAAGRPVARRARVQLLDIASGTARDIAVDLDAELLAYDAPIEHDVSGQVPLLQEEHALIRDLLAVDERWLAALALRGITDPSTVALAGLSAGRYPIEGEDGRRLARVLAHHQPTPQTMPWAHPIDGLVAYVDLAARAVAQVVDTGVMPIPQETADYHVPGTFGPERTTQRPIVIQQPEGPSFSFEGDVLTWEKWSLRIGYDMREGLVLHGIGFEDADRVRPIVHRASIAEMLVPYGDPGPVRFWQNYFDTGEYLLGRLVNSLELGCDCVGDITYLDVPIADARGDVKVLPNAICIHEEDAGVLWKHTEQFTGTSDVRRQRRLVVSFFVTVGNYDYGFYWYLYLDGKIEFEAKATGLVFTAAYDERTSRFASELAPGLAAPYHQHLFCARLDMAVDDGPAVIDEVDVTTVPIDDGNPHGTAIGFTATRLTRESDAVRRADASVDRTWRVSSATARNRFGRPVSYVLTPEGKPVLQAHPQSVIASRARFATADLWVTAYDPDERYPAGTIVNQSVGEQGLPAFIADDATIEPAELVLWHTFGLTHFPRLEDWPIMPVDSCGFTLKPHDFFDRNPTLDVPASTTSCSCAHEAAGSGSSPHHSLHAHHQHHLTVPPSSPAP</sequence>
<dbReference type="GO" id="GO:0008131">
    <property type="term" value="F:primary methylamine oxidase activity"/>
    <property type="evidence" value="ECO:0007669"/>
    <property type="project" value="UniProtKB-EC"/>
</dbReference>
<evidence type="ECO:0000256" key="8">
    <source>
        <dbReference type="ARBA" id="ARBA00023002"/>
    </source>
</evidence>
<evidence type="ECO:0000256" key="1">
    <source>
        <dbReference type="ARBA" id="ARBA00001935"/>
    </source>
</evidence>
<feature type="active site" description="Schiff-base intermediate with substrate; via topaquinone" evidence="12">
    <location>
        <position position="398"/>
    </location>
</feature>
<evidence type="ECO:0000256" key="4">
    <source>
        <dbReference type="ARBA" id="ARBA00007983"/>
    </source>
</evidence>
<comment type="cofactor">
    <cofactor evidence="2">
        <name>Mn(2+)</name>
        <dbReference type="ChEBI" id="CHEBI:29035"/>
    </cofactor>
</comment>
<evidence type="ECO:0000256" key="2">
    <source>
        <dbReference type="ARBA" id="ARBA00001936"/>
    </source>
</evidence>
<dbReference type="Pfam" id="PF01179">
    <property type="entry name" value="Cu_amine_oxid"/>
    <property type="match status" value="1"/>
</dbReference>
<dbReference type="InterPro" id="IPR015802">
    <property type="entry name" value="Cu_amine_oxidase_N3"/>
</dbReference>
<name>A0A7D5JEY2_9MICO</name>
<dbReference type="Gene3D" id="3.10.450.40">
    <property type="match status" value="2"/>
</dbReference>
<evidence type="ECO:0000256" key="5">
    <source>
        <dbReference type="ARBA" id="ARBA00011738"/>
    </source>
</evidence>
<comment type="cofactor">
    <cofactor evidence="3">
        <name>Zn(2+)</name>
        <dbReference type="ChEBI" id="CHEBI:29105"/>
    </cofactor>
</comment>
<proteinExistence type="inferred from homology"/>
<dbReference type="PROSITE" id="PS01164">
    <property type="entry name" value="COPPER_AMINE_OXID_1"/>
    <property type="match status" value="1"/>
</dbReference>
<keyword evidence="9 14" id="KW-0186">Copper</keyword>
<dbReference type="Pfam" id="PF21994">
    <property type="entry name" value="AGAO-like_N2"/>
    <property type="match status" value="1"/>
</dbReference>
<dbReference type="GO" id="GO:0009308">
    <property type="term" value="P:amine metabolic process"/>
    <property type="evidence" value="ECO:0007669"/>
    <property type="project" value="UniProtKB-UniRule"/>
</dbReference>
<feature type="compositionally biased region" description="Low complexity" evidence="15">
    <location>
        <begin position="1"/>
        <end position="12"/>
    </location>
</feature>
<evidence type="ECO:0000313" key="20">
    <source>
        <dbReference type="Proteomes" id="UP000509638"/>
    </source>
</evidence>
<evidence type="ECO:0000259" key="17">
    <source>
        <dbReference type="Pfam" id="PF02728"/>
    </source>
</evidence>
<dbReference type="EMBL" id="CP058316">
    <property type="protein sequence ID" value="QLD13260.1"/>
    <property type="molecule type" value="Genomic_DNA"/>
</dbReference>
<evidence type="ECO:0000256" key="11">
    <source>
        <dbReference type="ARBA" id="ARBA00048032"/>
    </source>
</evidence>
<feature type="compositionally biased region" description="Basic residues" evidence="15">
    <location>
        <begin position="663"/>
        <end position="672"/>
    </location>
</feature>
<comment type="similarity">
    <text evidence="4 14">Belongs to the copper/topaquinone oxidase family.</text>
</comment>
<evidence type="ECO:0000256" key="12">
    <source>
        <dbReference type="PIRSR" id="PIRSR600269-50"/>
    </source>
</evidence>
<keyword evidence="7 12" id="KW-0801">TPQ</keyword>
<evidence type="ECO:0000256" key="6">
    <source>
        <dbReference type="ARBA" id="ARBA00022723"/>
    </source>
</evidence>
<dbReference type="Pfam" id="PF02728">
    <property type="entry name" value="Cu_amine_oxidN3"/>
    <property type="match status" value="1"/>
</dbReference>
<feature type="domain" description="Copper amine oxidase catalytic" evidence="16">
    <location>
        <begin position="238"/>
        <end position="639"/>
    </location>
</feature>
<keyword evidence="8 14" id="KW-0560">Oxidoreductase</keyword>
<dbReference type="InterPro" id="IPR015798">
    <property type="entry name" value="Cu_amine_oxidase_C"/>
</dbReference>
<feature type="region of interest" description="Disordered" evidence="15">
    <location>
        <begin position="1"/>
        <end position="23"/>
    </location>
</feature>
<dbReference type="InterPro" id="IPR054157">
    <property type="entry name" value="AGAO-like_N2"/>
</dbReference>
<evidence type="ECO:0000259" key="16">
    <source>
        <dbReference type="Pfam" id="PF01179"/>
    </source>
</evidence>
<accession>A0A7D5JEY2</accession>
<comment type="cofactor">
    <cofactor evidence="14">
        <name>Cu cation</name>
        <dbReference type="ChEBI" id="CHEBI:23378"/>
    </cofactor>
    <text evidence="14">Contains 1 topaquinone per subunit.</text>
</comment>
<evidence type="ECO:0000256" key="14">
    <source>
        <dbReference type="RuleBase" id="RU000672"/>
    </source>
</evidence>
<evidence type="ECO:0000256" key="15">
    <source>
        <dbReference type="SAM" id="MobiDB-lite"/>
    </source>
</evidence>
<evidence type="ECO:0000256" key="3">
    <source>
        <dbReference type="ARBA" id="ARBA00001947"/>
    </source>
</evidence>
<dbReference type="EC" id="1.4.3.-" evidence="14"/>
<dbReference type="InterPro" id="IPR016182">
    <property type="entry name" value="Cu_amine_oxidase_N-reg"/>
</dbReference>
<dbReference type="InterPro" id="IPR049947">
    <property type="entry name" value="Cu_Am_Ox_Cu-bd"/>
</dbReference>
<feature type="modified residue" description="2',4',5'-topaquinone" evidence="13">
    <location>
        <position position="398"/>
    </location>
</feature>
<dbReference type="Gene3D" id="2.70.98.20">
    <property type="entry name" value="Copper amine oxidase, catalytic domain"/>
    <property type="match status" value="1"/>
</dbReference>